<dbReference type="InterPro" id="IPR028081">
    <property type="entry name" value="Leu-bd"/>
</dbReference>
<dbReference type="GO" id="GO:0006865">
    <property type="term" value="P:amino acid transport"/>
    <property type="evidence" value="ECO:0007669"/>
    <property type="project" value="UniProtKB-KW"/>
</dbReference>
<dbReference type="InterPro" id="IPR028082">
    <property type="entry name" value="Peripla_BP_I"/>
</dbReference>
<dbReference type="InterPro" id="IPR051010">
    <property type="entry name" value="BCAA_transport"/>
</dbReference>
<dbReference type="EMBL" id="FWFU01000002">
    <property type="protein sequence ID" value="SLN35900.1"/>
    <property type="molecule type" value="Genomic_DNA"/>
</dbReference>
<evidence type="ECO:0000259" key="5">
    <source>
        <dbReference type="Pfam" id="PF13458"/>
    </source>
</evidence>
<dbReference type="SUPFAM" id="SSF53822">
    <property type="entry name" value="Periplasmic binding protein-like I"/>
    <property type="match status" value="1"/>
</dbReference>
<evidence type="ECO:0000256" key="3">
    <source>
        <dbReference type="ARBA" id="ARBA00022970"/>
    </source>
</evidence>
<accession>A0A1X6YYY9</accession>
<keyword evidence="3" id="KW-0813">Transport</keyword>
<reference evidence="6 7" key="1">
    <citation type="submission" date="2017-03" db="EMBL/GenBank/DDBJ databases">
        <authorList>
            <person name="Afonso C.L."/>
            <person name="Miller P.J."/>
            <person name="Scott M.A."/>
            <person name="Spackman E."/>
            <person name="Goraichik I."/>
            <person name="Dimitrov K.M."/>
            <person name="Suarez D.L."/>
            <person name="Swayne D.E."/>
        </authorList>
    </citation>
    <scope>NUCLEOTIDE SEQUENCE [LARGE SCALE GENOMIC DNA]</scope>
    <source>
        <strain evidence="6 7">CECT 8110</strain>
    </source>
</reference>
<dbReference type="Pfam" id="PF13458">
    <property type="entry name" value="Peripla_BP_6"/>
    <property type="match status" value="1"/>
</dbReference>
<keyword evidence="7" id="KW-1185">Reference proteome</keyword>
<dbReference type="RefSeq" id="WP_085817424.1">
    <property type="nucleotide sequence ID" value="NZ_FWFU01000002.1"/>
</dbReference>
<dbReference type="AlphaFoldDB" id="A0A1X6YYY9"/>
<evidence type="ECO:0000256" key="2">
    <source>
        <dbReference type="ARBA" id="ARBA00022729"/>
    </source>
</evidence>
<dbReference type="PANTHER" id="PTHR30483:SF37">
    <property type="entry name" value="ABC TRANSPORTER SUBSTRATE-BINDING PROTEIN"/>
    <property type="match status" value="1"/>
</dbReference>
<feature type="chain" id="PRO_5012123440" evidence="4">
    <location>
        <begin position="25"/>
        <end position="433"/>
    </location>
</feature>
<proteinExistence type="inferred from homology"/>
<dbReference type="Proteomes" id="UP000193207">
    <property type="component" value="Unassembled WGS sequence"/>
</dbReference>
<keyword evidence="3" id="KW-0029">Amino-acid transport</keyword>
<dbReference type="OrthoDB" id="9783240at2"/>
<evidence type="ECO:0000313" key="6">
    <source>
        <dbReference type="EMBL" id="SLN35900.1"/>
    </source>
</evidence>
<keyword evidence="2 4" id="KW-0732">Signal</keyword>
<evidence type="ECO:0000256" key="1">
    <source>
        <dbReference type="ARBA" id="ARBA00010062"/>
    </source>
</evidence>
<name>A0A1X6YYY9_9RHOB</name>
<dbReference type="Gene3D" id="3.40.50.2300">
    <property type="match status" value="2"/>
</dbReference>
<protein>
    <submittedName>
        <fullName evidence="6">Leucine-, isoleucine-, valine-, threonine-, and alanine-binding protein</fullName>
    </submittedName>
</protein>
<comment type="similarity">
    <text evidence="1">Belongs to the leucine-binding protein family.</text>
</comment>
<evidence type="ECO:0000313" key="7">
    <source>
        <dbReference type="Proteomes" id="UP000193207"/>
    </source>
</evidence>
<sequence length="433" mass="47019">MKHLFVKRAVAATLAAALPMAAFAADKPESLKIGMTAFLTGPASVFGVPARDATEILVENINADGGINGVPIEVSFIDEGAGAESLTSEYRRMVESGGAEVMLASISSGNCQTLAPLAEDLQVPNLMWDCGTQRIFEENDYKYVFRTQANATPEMLASVIYLLKTKPDFKTIAVVNQDYAWGRDSWDIFSTALKAMKPDVEVVAEFFPKFGSPDFSTEISRLQALSPDVILSTSWGGDLDTFVQQASQRGLLNSSTFVLPLAESSLERLGSALTDGHIVGARGDHYFLHPERRDDADFQAFMKQYEEKTGEVSVYPVFHASQAIAALKTAYEKAIADNGVDWPSEEQLLAALEGLEFQGLGRPVTLREDHQGVEAQLMGTSVQTGDYDFATLENIMIFDGAELTTPVGEISTEWVGSLDAGFIDSVSVDTYEN</sequence>
<dbReference type="CDD" id="cd06330">
    <property type="entry name" value="PBP1_As_SBP-like"/>
    <property type="match status" value="1"/>
</dbReference>
<organism evidence="6 7">
    <name type="scientific">Roseovarius halotolerans</name>
    <dbReference type="NCBI Taxonomy" id="505353"/>
    <lineage>
        <taxon>Bacteria</taxon>
        <taxon>Pseudomonadati</taxon>
        <taxon>Pseudomonadota</taxon>
        <taxon>Alphaproteobacteria</taxon>
        <taxon>Rhodobacterales</taxon>
        <taxon>Roseobacteraceae</taxon>
        <taxon>Roseovarius</taxon>
    </lineage>
</organism>
<evidence type="ECO:0000256" key="4">
    <source>
        <dbReference type="SAM" id="SignalP"/>
    </source>
</evidence>
<feature type="domain" description="Leucine-binding protein" evidence="5">
    <location>
        <begin position="31"/>
        <end position="375"/>
    </location>
</feature>
<dbReference type="PANTHER" id="PTHR30483">
    <property type="entry name" value="LEUCINE-SPECIFIC-BINDING PROTEIN"/>
    <property type="match status" value="1"/>
</dbReference>
<feature type="signal peptide" evidence="4">
    <location>
        <begin position="1"/>
        <end position="24"/>
    </location>
</feature>
<gene>
    <name evidence="6" type="primary">braC_2</name>
    <name evidence="6" type="ORF">ROH8110_01817</name>
</gene>